<feature type="region of interest" description="Disordered" evidence="1">
    <location>
        <begin position="1"/>
        <end position="32"/>
    </location>
</feature>
<accession>A0A0E9VHC2</accession>
<evidence type="ECO:0000256" key="1">
    <source>
        <dbReference type="SAM" id="MobiDB-lite"/>
    </source>
</evidence>
<organism evidence="2">
    <name type="scientific">Anguilla anguilla</name>
    <name type="common">European freshwater eel</name>
    <name type="synonym">Muraena anguilla</name>
    <dbReference type="NCBI Taxonomy" id="7936"/>
    <lineage>
        <taxon>Eukaryota</taxon>
        <taxon>Metazoa</taxon>
        <taxon>Chordata</taxon>
        <taxon>Craniata</taxon>
        <taxon>Vertebrata</taxon>
        <taxon>Euteleostomi</taxon>
        <taxon>Actinopterygii</taxon>
        <taxon>Neopterygii</taxon>
        <taxon>Teleostei</taxon>
        <taxon>Anguilliformes</taxon>
        <taxon>Anguillidae</taxon>
        <taxon>Anguilla</taxon>
    </lineage>
</organism>
<name>A0A0E9VHC2_ANGAN</name>
<proteinExistence type="predicted"/>
<reference evidence="2" key="1">
    <citation type="submission" date="2014-11" db="EMBL/GenBank/DDBJ databases">
        <authorList>
            <person name="Amaro Gonzalez C."/>
        </authorList>
    </citation>
    <scope>NUCLEOTIDE SEQUENCE</scope>
</reference>
<sequence>MHSPRSLPTTLSGMSVSPHKASDFGSKACKYF</sequence>
<protein>
    <submittedName>
        <fullName evidence="2">Uncharacterized protein</fullName>
    </submittedName>
</protein>
<feature type="compositionally biased region" description="Polar residues" evidence="1">
    <location>
        <begin position="1"/>
        <end position="15"/>
    </location>
</feature>
<evidence type="ECO:0000313" key="2">
    <source>
        <dbReference type="EMBL" id="JAH77534.1"/>
    </source>
</evidence>
<dbReference type="AlphaFoldDB" id="A0A0E9VHC2"/>
<reference evidence="2" key="2">
    <citation type="journal article" date="2015" name="Fish Shellfish Immunol.">
        <title>Early steps in the European eel (Anguilla anguilla)-Vibrio vulnificus interaction in the gills: Role of the RtxA13 toxin.</title>
        <authorList>
            <person name="Callol A."/>
            <person name="Pajuelo D."/>
            <person name="Ebbesson L."/>
            <person name="Teles M."/>
            <person name="MacKenzie S."/>
            <person name="Amaro C."/>
        </authorList>
    </citation>
    <scope>NUCLEOTIDE SEQUENCE</scope>
</reference>
<dbReference type="EMBL" id="GBXM01031043">
    <property type="protein sequence ID" value="JAH77534.1"/>
    <property type="molecule type" value="Transcribed_RNA"/>
</dbReference>